<evidence type="ECO:0000313" key="2">
    <source>
        <dbReference type="EMBL" id="GEL79427.1"/>
    </source>
</evidence>
<dbReference type="Proteomes" id="UP000195024">
    <property type="component" value="Unassembled WGS sequence"/>
</dbReference>
<dbReference type="Proteomes" id="UP000321175">
    <property type="component" value="Unassembled WGS sequence"/>
</dbReference>
<evidence type="ECO:0000313" key="6">
    <source>
        <dbReference type="Proteomes" id="UP000509460"/>
    </source>
</evidence>
<reference evidence="1 6" key="2">
    <citation type="submission" date="2019-07" db="EMBL/GenBank/DDBJ databases">
        <title>antibiotic susceptibility of plant-derived lactic acid bacteria.</title>
        <authorList>
            <person name="Sugiyama M."/>
            <person name="Noda M."/>
        </authorList>
    </citation>
    <scope>NUCLEOTIDE SEQUENCE [LARGE SCALE GENOMIC DNA]</scope>
    <source>
        <strain evidence="1 6">15-1A</strain>
    </source>
</reference>
<proteinExistence type="predicted"/>
<dbReference type="EMBL" id="NGMS01000001">
    <property type="protein sequence ID" value="OTP28270.1"/>
    <property type="molecule type" value="Genomic_DNA"/>
</dbReference>
<dbReference type="GeneID" id="60998853"/>
<gene>
    <name evidence="3" type="ORF">A5802_002010</name>
    <name evidence="1" type="ORF">EM151A_0922</name>
    <name evidence="2" type="ORF">EMU01_05710</name>
</gene>
<evidence type="ECO:0000313" key="4">
    <source>
        <dbReference type="Proteomes" id="UP000195024"/>
    </source>
</evidence>
<dbReference type="Pfam" id="PF18928">
    <property type="entry name" value="DUF5677"/>
    <property type="match status" value="1"/>
</dbReference>
<accession>A0A1L8V4I7</accession>
<organism evidence="3 4">
    <name type="scientific">Enterococcus mundtii</name>
    <dbReference type="NCBI Taxonomy" id="53346"/>
    <lineage>
        <taxon>Bacteria</taxon>
        <taxon>Bacillati</taxon>
        <taxon>Bacillota</taxon>
        <taxon>Bacilli</taxon>
        <taxon>Lactobacillales</taxon>
        <taxon>Enterococcaceae</taxon>
        <taxon>Enterococcus</taxon>
    </lineage>
</organism>
<sequence>MNNDKLTITEFEKTLEIVFSKIPEEENELKFLVSSDIGFEILNLKLSINILLDRKHYTGILSLIRTMMENHIYLKYILEKNSNKRSRAYQLNVYRDVKKQYDAQKKNKKLQKMIAQDQWLKEQTDLYEQDEAKIKQYLKELDSLYGHKLVPWYNDDGSTKGIYKLFERMGKSDWYDGIYRYLCMEAHGNNGLKHFEMLDNGMTKLKPTILNEKQISSISCKILNETRKELANLIS</sequence>
<reference evidence="2 5" key="3">
    <citation type="submission" date="2019-07" db="EMBL/GenBank/DDBJ databases">
        <title>Whole genome shotgun sequence of Enterococcus mundtii NBRC 100490.</title>
        <authorList>
            <person name="Hosoyama A."/>
            <person name="Uohara A."/>
            <person name="Ohji S."/>
            <person name="Ichikawa N."/>
        </authorList>
    </citation>
    <scope>NUCLEOTIDE SEQUENCE [LARGE SCALE GENOMIC DNA]</scope>
    <source>
        <strain evidence="2 5">NBRC 100490</strain>
    </source>
</reference>
<reference evidence="3 4" key="1">
    <citation type="submission" date="2017-05" db="EMBL/GenBank/DDBJ databases">
        <title>The Genome Sequence of Enterococcus mundtii 6B1_DIV0119.</title>
        <authorList>
            <consortium name="The Broad Institute Genomics Platform"/>
            <consortium name="The Broad Institute Genomic Center for Infectious Diseases"/>
            <person name="Earl A."/>
            <person name="Manson A."/>
            <person name="Schwartman J."/>
            <person name="Gilmore M."/>
            <person name="Abouelleil A."/>
            <person name="Cao P."/>
            <person name="Chapman S."/>
            <person name="Cusick C."/>
            <person name="Shea T."/>
            <person name="Young S."/>
            <person name="Neafsey D."/>
            <person name="Nusbaum C."/>
            <person name="Birren B."/>
        </authorList>
    </citation>
    <scope>NUCLEOTIDE SEQUENCE [LARGE SCALE GENOMIC DNA]</scope>
    <source>
        <strain evidence="3 4">6B1_DIV0119</strain>
    </source>
</reference>
<dbReference type="RefSeq" id="WP_192923783.1">
    <property type="nucleotide sequence ID" value="NZ_AP019810.1"/>
</dbReference>
<dbReference type="AlphaFoldDB" id="A0A1L8V4I7"/>
<dbReference type="EMBL" id="BJWA01000003">
    <property type="protein sequence ID" value="GEL79427.1"/>
    <property type="molecule type" value="Genomic_DNA"/>
</dbReference>
<name>A0A1L8V4I7_ENTMU</name>
<evidence type="ECO:0000313" key="3">
    <source>
        <dbReference type="EMBL" id="OTP28270.1"/>
    </source>
</evidence>
<protein>
    <submittedName>
        <fullName evidence="3">Uncharacterized protein</fullName>
    </submittedName>
</protein>
<keyword evidence="5" id="KW-1185">Reference proteome</keyword>
<dbReference type="InterPro" id="IPR043733">
    <property type="entry name" value="DUF5677"/>
</dbReference>
<dbReference type="Proteomes" id="UP000509460">
    <property type="component" value="Chromosome"/>
</dbReference>
<dbReference type="EMBL" id="AP019810">
    <property type="protein sequence ID" value="BBM14160.1"/>
    <property type="molecule type" value="Genomic_DNA"/>
</dbReference>
<evidence type="ECO:0000313" key="5">
    <source>
        <dbReference type="Proteomes" id="UP000321175"/>
    </source>
</evidence>
<evidence type="ECO:0000313" key="1">
    <source>
        <dbReference type="EMBL" id="BBM14160.1"/>
    </source>
</evidence>